<evidence type="ECO:0008006" key="5">
    <source>
        <dbReference type="Google" id="ProtNLM"/>
    </source>
</evidence>
<proteinExistence type="predicted"/>
<keyword evidence="2" id="KW-0812">Transmembrane</keyword>
<dbReference type="InterPro" id="IPR053139">
    <property type="entry name" value="Surface_bspA-like"/>
</dbReference>
<gene>
    <name evidence="3" type="ORF">M9Y10_031071</name>
</gene>
<evidence type="ECO:0000256" key="2">
    <source>
        <dbReference type="SAM" id="Phobius"/>
    </source>
</evidence>
<dbReference type="PANTHER" id="PTHR45661">
    <property type="entry name" value="SURFACE ANTIGEN"/>
    <property type="match status" value="1"/>
</dbReference>
<keyword evidence="2" id="KW-1133">Transmembrane helix</keyword>
<sequence length="1010" mass="111104">MIFLLFQLTYFLQNRYAHSKESRAFFYPSNHNTGHKTNLKLDCPSPSEVTKTLLGMQSELPEGTYWTDASSGLYKWHGGTGTHGEIAAYGTGCAAFAFRLSDEAFGTLPARLRYYGDFHFSDVRPGDILRVEHGTHSVIVVEVYDEVVVLAEGNYCKTVHWGRIISKEEVELADYHITRYPEGYVPPDDPSAREEVASGKFGTNNALSWKLLGSGQLTISGQGACPDFDSTGLTTFDTPWANYAEKIISVVISPGVTSVGANAFRCINMYSISIPETVKTIGDNAFQQCSRLTMVSIPEGCEVIGESAFAKCVALTGVTIPSTIKEVKAGAFSLNQKLATVKFLPSNHIVEMGDSLFSGCWALNDVTLPPLIDKISAQMFQSCNSFHYLFVPNRVKLIGEGAFESSGLLIISIPNTVTEFGFNAFFSTLELDLYFCGTSEEWGKIYKGNFDTIKQMKPRVSINYVTDITEIKVLNPQNTDITAKTTQMEVGDTTTFSIDMKYSSTEGLTVLDPRYIEWFLVTTDTQPNDISAIESATNPNIVDFTIVKDHTAKSASLQITALQNGNVRIAGHIQKNPSSSTIVNADHIFAYFDIKVGVENEPNILLCSDAECNIVTDGQYSEYIIKVNVAQNSHPDITVKPVTGTESNQVTIKLVDSSGTYSVIPNNEIKFNVHFENYLDLIVDNPSSHEGVSFIDCYGFTNCQKVSFIHQEAVNENSPIQLNTNFSFDGESNVDFGVPVLYHSCTVAQSGNYETPNVQTEELNVPVSIESTHVQLKITNSIKMDSSSVTLRNCKLNDNINVYLSKSQDKWPSISLDQTPFSPNAIYVDLNMFLENLKRLTKDDDIDYHVLINGLSSESNCDSILPKTQLRNADNYNLKCSEDKLSLLVGKASEITSGITKAPTSKPTESADQEKPTSQATDKIVTEYPSHQAGTTSIYDDESNSTGERKKLSIGAIAGIVVGVVVAIAVIVGIVVLYLVKLRKSRYEKSSDGEDQIKEIENSKASQPIE</sequence>
<accession>A0ABR2H1P9</accession>
<dbReference type="InterPro" id="IPR032675">
    <property type="entry name" value="LRR_dom_sf"/>
</dbReference>
<dbReference type="PANTHER" id="PTHR45661:SF3">
    <property type="entry name" value="IG-LIKE DOMAIN-CONTAINING PROTEIN"/>
    <property type="match status" value="1"/>
</dbReference>
<feature type="region of interest" description="Disordered" evidence="1">
    <location>
        <begin position="899"/>
        <end position="922"/>
    </location>
</feature>
<feature type="compositionally biased region" description="Polar residues" evidence="1">
    <location>
        <begin position="899"/>
        <end position="921"/>
    </location>
</feature>
<dbReference type="Gene3D" id="3.80.10.10">
    <property type="entry name" value="Ribonuclease Inhibitor"/>
    <property type="match status" value="2"/>
</dbReference>
<dbReference type="SUPFAM" id="SSF52058">
    <property type="entry name" value="L domain-like"/>
    <property type="match status" value="1"/>
</dbReference>
<feature type="transmembrane region" description="Helical" evidence="2">
    <location>
        <begin position="952"/>
        <end position="980"/>
    </location>
</feature>
<protein>
    <recommendedName>
        <fullName evidence="5">Surface antigen BspA-like</fullName>
    </recommendedName>
</protein>
<reference evidence="3 4" key="1">
    <citation type="submission" date="2024-04" db="EMBL/GenBank/DDBJ databases">
        <title>Tritrichomonas musculus Genome.</title>
        <authorList>
            <person name="Alves-Ferreira E."/>
            <person name="Grigg M."/>
            <person name="Lorenzi H."/>
            <person name="Galac M."/>
        </authorList>
    </citation>
    <scope>NUCLEOTIDE SEQUENCE [LARGE SCALE GENOMIC DNA]</scope>
    <source>
        <strain evidence="3 4">EAF2021</strain>
    </source>
</reference>
<feature type="compositionally biased region" description="Basic and acidic residues" evidence="1">
    <location>
        <begin position="989"/>
        <end position="1002"/>
    </location>
</feature>
<keyword evidence="2" id="KW-0472">Membrane</keyword>
<dbReference type="Pfam" id="PF13306">
    <property type="entry name" value="LRR_5"/>
    <property type="match status" value="1"/>
</dbReference>
<keyword evidence="4" id="KW-1185">Reference proteome</keyword>
<name>A0ABR2H1P9_9EUKA</name>
<organism evidence="3 4">
    <name type="scientific">Tritrichomonas musculus</name>
    <dbReference type="NCBI Taxonomy" id="1915356"/>
    <lineage>
        <taxon>Eukaryota</taxon>
        <taxon>Metamonada</taxon>
        <taxon>Parabasalia</taxon>
        <taxon>Tritrichomonadida</taxon>
        <taxon>Tritrichomonadidae</taxon>
        <taxon>Tritrichomonas</taxon>
    </lineage>
</organism>
<evidence type="ECO:0000256" key="1">
    <source>
        <dbReference type="SAM" id="MobiDB-lite"/>
    </source>
</evidence>
<comment type="caution">
    <text evidence="3">The sequence shown here is derived from an EMBL/GenBank/DDBJ whole genome shotgun (WGS) entry which is preliminary data.</text>
</comment>
<dbReference type="EMBL" id="JAPFFF010000048">
    <property type="protein sequence ID" value="KAK8840133.1"/>
    <property type="molecule type" value="Genomic_DNA"/>
</dbReference>
<dbReference type="Proteomes" id="UP001470230">
    <property type="component" value="Unassembled WGS sequence"/>
</dbReference>
<evidence type="ECO:0000313" key="4">
    <source>
        <dbReference type="Proteomes" id="UP001470230"/>
    </source>
</evidence>
<dbReference type="Pfam" id="PF05808">
    <property type="entry name" value="Podoplanin"/>
    <property type="match status" value="1"/>
</dbReference>
<dbReference type="InterPro" id="IPR026906">
    <property type="entry name" value="LRR_5"/>
</dbReference>
<feature type="region of interest" description="Disordered" evidence="1">
    <location>
        <begin position="989"/>
        <end position="1010"/>
    </location>
</feature>
<evidence type="ECO:0000313" key="3">
    <source>
        <dbReference type="EMBL" id="KAK8840133.1"/>
    </source>
</evidence>